<sequence length="174" mass="19653">MIKCKRVLSTAADDEKRKKLLEATLEGNNEPMMKIIDLIEHYSKIPCFRSDVEEMKNFYSSHAEKNGNALFLLGLIHYQKSNAECVKFFSAAAEMNNAYGLAYLGFLNESGKYIAASLTEATRLYTASVDKSNYLGQYFFGMMLQSTADGEKLLKLSAEQNYIKAINQLKKIDN</sequence>
<protein>
    <recommendedName>
        <fullName evidence="2">Sel1 repeat family protein</fullName>
    </recommendedName>
</protein>
<organism evidence="1">
    <name type="scientific">Harvfovirus sp</name>
    <dbReference type="NCBI Taxonomy" id="2487768"/>
    <lineage>
        <taxon>Viruses</taxon>
        <taxon>Varidnaviria</taxon>
        <taxon>Bamfordvirae</taxon>
        <taxon>Nucleocytoviricota</taxon>
        <taxon>Megaviricetes</taxon>
        <taxon>Imitervirales</taxon>
        <taxon>Mimiviridae</taxon>
        <taxon>Klosneuvirinae</taxon>
    </lineage>
</organism>
<dbReference type="InterPro" id="IPR011990">
    <property type="entry name" value="TPR-like_helical_dom_sf"/>
</dbReference>
<dbReference type="EMBL" id="MK072306">
    <property type="protein sequence ID" value="AYV81810.1"/>
    <property type="molecule type" value="Genomic_DNA"/>
</dbReference>
<reference evidence="1" key="1">
    <citation type="submission" date="2018-10" db="EMBL/GenBank/DDBJ databases">
        <title>Hidden diversity of soil giant viruses.</title>
        <authorList>
            <person name="Schulz F."/>
            <person name="Alteio L."/>
            <person name="Goudeau D."/>
            <person name="Ryan E.M."/>
            <person name="Malmstrom R.R."/>
            <person name="Blanchard J."/>
            <person name="Woyke T."/>
        </authorList>
    </citation>
    <scope>NUCLEOTIDE SEQUENCE</scope>
    <source>
        <strain evidence="1">HAV1</strain>
    </source>
</reference>
<dbReference type="SUPFAM" id="SSF81901">
    <property type="entry name" value="HCP-like"/>
    <property type="match status" value="1"/>
</dbReference>
<dbReference type="InterPro" id="IPR006597">
    <property type="entry name" value="Sel1-like"/>
</dbReference>
<name>A0A3G5A3Q1_9VIRU</name>
<evidence type="ECO:0008006" key="2">
    <source>
        <dbReference type="Google" id="ProtNLM"/>
    </source>
</evidence>
<accession>A0A3G5A3Q1</accession>
<proteinExistence type="predicted"/>
<gene>
    <name evidence="1" type="ORF">Harvfovirus64_4</name>
</gene>
<dbReference type="Gene3D" id="1.25.40.10">
    <property type="entry name" value="Tetratricopeptide repeat domain"/>
    <property type="match status" value="1"/>
</dbReference>
<evidence type="ECO:0000313" key="1">
    <source>
        <dbReference type="EMBL" id="AYV81810.1"/>
    </source>
</evidence>
<dbReference type="SMART" id="SM00671">
    <property type="entry name" value="SEL1"/>
    <property type="match status" value="2"/>
</dbReference>